<dbReference type="AlphaFoldDB" id="A0AAD7X5G7"/>
<dbReference type="Pfam" id="PF18803">
    <property type="entry name" value="CxC2"/>
    <property type="match status" value="1"/>
</dbReference>
<evidence type="ECO:0000313" key="2">
    <source>
        <dbReference type="EMBL" id="KAJ8456928.1"/>
    </source>
</evidence>
<name>A0AAD7X5G7_9APHY</name>
<accession>A0AAD7X5G7</accession>
<dbReference type="InterPro" id="IPR041457">
    <property type="entry name" value="CxC2_KDZ-assoc"/>
</dbReference>
<keyword evidence="3" id="KW-1185">Reference proteome</keyword>
<gene>
    <name evidence="2" type="ORF">ONZ51_g11831</name>
</gene>
<comment type="caution">
    <text evidence="2">The sequence shown here is derived from an EMBL/GenBank/DDBJ whole genome shotgun (WGS) entry which is preliminary data.</text>
</comment>
<evidence type="ECO:0000313" key="3">
    <source>
        <dbReference type="Proteomes" id="UP001215151"/>
    </source>
</evidence>
<evidence type="ECO:0000259" key="1">
    <source>
        <dbReference type="Pfam" id="PF18803"/>
    </source>
</evidence>
<dbReference type="EMBL" id="JAPEVG010000617">
    <property type="protein sequence ID" value="KAJ8456928.1"/>
    <property type="molecule type" value="Genomic_DNA"/>
</dbReference>
<protein>
    <recommendedName>
        <fullName evidence="1">CxC2-like cysteine cluster KDZ transposase-associated domain-containing protein</fullName>
    </recommendedName>
</protein>
<feature type="domain" description="CxC2-like cysteine cluster KDZ transposase-associated" evidence="1">
    <location>
        <begin position="175"/>
        <end position="223"/>
    </location>
</feature>
<dbReference type="Proteomes" id="UP001215151">
    <property type="component" value="Unassembled WGS sequence"/>
</dbReference>
<reference evidence="2" key="1">
    <citation type="submission" date="2022-11" db="EMBL/GenBank/DDBJ databases">
        <title>Genome Sequence of Cubamyces cubensis.</title>
        <authorList>
            <person name="Buettner E."/>
        </authorList>
    </citation>
    <scope>NUCLEOTIDE SEQUENCE</scope>
    <source>
        <strain evidence="2">MPL-01</strain>
    </source>
</reference>
<proteinExistence type="predicted"/>
<organism evidence="2 3">
    <name type="scientific">Trametes cubensis</name>
    <dbReference type="NCBI Taxonomy" id="1111947"/>
    <lineage>
        <taxon>Eukaryota</taxon>
        <taxon>Fungi</taxon>
        <taxon>Dikarya</taxon>
        <taxon>Basidiomycota</taxon>
        <taxon>Agaricomycotina</taxon>
        <taxon>Agaricomycetes</taxon>
        <taxon>Polyporales</taxon>
        <taxon>Polyporaceae</taxon>
        <taxon>Trametes</taxon>
    </lineage>
</organism>
<sequence length="307" mass="33556">MLSIDTASSDLRRVYRDSLLLDPSTGSSCSTPSHTPIAPLPKINIGTATDWDLLLIDHSVQDNVSAEHEIFEEGEVANPAVRYVSLDEPMREWLPLVDKYLHKLLRNEGQGDHTYSMCPACLSSPLPTVPRHATICCRECAPTLLCEACTVGRHADLPWHRVERWTGQMFERTSLANLGLLIQLGHADMSQCSNPRPACSDFCVIDVSGQHHVNLLFCGCKCAGRSGTPSQQPPSAVAMNCYELPRGKARELPNIAGWPTTCAHWVLFSRPATALFGSGSADPPYAPLWLLHPSSPSGPIWAHIGAF</sequence>